<organism evidence="1 2">
    <name type="scientific">Amycolatopsis rubida</name>
    <dbReference type="NCBI Taxonomy" id="112413"/>
    <lineage>
        <taxon>Bacteria</taxon>
        <taxon>Bacillati</taxon>
        <taxon>Actinomycetota</taxon>
        <taxon>Actinomycetes</taxon>
        <taxon>Pseudonocardiales</taxon>
        <taxon>Pseudonocardiaceae</taxon>
        <taxon>Amycolatopsis</taxon>
    </lineage>
</organism>
<evidence type="ECO:0000313" key="2">
    <source>
        <dbReference type="Proteomes" id="UP000470404"/>
    </source>
</evidence>
<protein>
    <submittedName>
        <fullName evidence="1">Uncharacterized protein</fullName>
    </submittedName>
</protein>
<accession>A0ABX0BZY9</accession>
<comment type="caution">
    <text evidence="1">The sequence shown here is derived from an EMBL/GenBank/DDBJ whole genome shotgun (WGS) entry which is preliminary data.</text>
</comment>
<proteinExistence type="predicted"/>
<dbReference type="Proteomes" id="UP000470404">
    <property type="component" value="Unassembled WGS sequence"/>
</dbReference>
<gene>
    <name evidence="1" type="ORF">G3I59_36705</name>
</gene>
<reference evidence="1 2" key="1">
    <citation type="submission" date="2020-01" db="EMBL/GenBank/DDBJ databases">
        <title>Insect and environment-associated Actinomycetes.</title>
        <authorList>
            <person name="Currrie C."/>
            <person name="Chevrette M."/>
            <person name="Carlson C."/>
            <person name="Stubbendieck R."/>
            <person name="Wendt-Pienkowski E."/>
        </authorList>
    </citation>
    <scope>NUCLEOTIDE SEQUENCE [LARGE SCALE GENOMIC DNA]</scope>
    <source>
        <strain evidence="1 2">SID8386</strain>
    </source>
</reference>
<name>A0ABX0BZY9_9PSEU</name>
<keyword evidence="2" id="KW-1185">Reference proteome</keyword>
<evidence type="ECO:0000313" key="1">
    <source>
        <dbReference type="EMBL" id="NEC60991.1"/>
    </source>
</evidence>
<sequence length="155" mass="16983">MGAILEATPEMGEWSVEVRRESAYLTGSGYNELAFDGGPEPHHVPRVLWDEEEPFGRAEAPDEIVRAVAFAIPAEDASKVRAALDQVIANPSYVEFMRENPAPAGTWRVEQADGLVRLYGPVIAFGSHKPWALHPSVELEYSSLAELRAALVELA</sequence>
<dbReference type="RefSeq" id="WP_157905142.1">
    <property type="nucleotide sequence ID" value="NZ_JAAGNC010000188.1"/>
</dbReference>
<dbReference type="EMBL" id="JAAGNC010000188">
    <property type="protein sequence ID" value="NEC60991.1"/>
    <property type="molecule type" value="Genomic_DNA"/>
</dbReference>